<name>A0A132MUN4_9ACTN</name>
<dbReference type="PANTHER" id="PTHR16305">
    <property type="entry name" value="TESTICULAR SOLUBLE ADENYLYL CYCLASE"/>
    <property type="match status" value="1"/>
</dbReference>
<dbReference type="CDD" id="cd06170">
    <property type="entry name" value="LuxR_C_like"/>
    <property type="match status" value="1"/>
</dbReference>
<accession>A0A132MUN4</accession>
<dbReference type="SUPFAM" id="SSF46894">
    <property type="entry name" value="C-terminal effector domain of the bipartite response regulators"/>
    <property type="match status" value="1"/>
</dbReference>
<gene>
    <name evidence="4" type="ORF">LI90_2488</name>
</gene>
<dbReference type="GO" id="GO:0004016">
    <property type="term" value="F:adenylate cyclase activity"/>
    <property type="evidence" value="ECO:0007669"/>
    <property type="project" value="TreeGrafter"/>
</dbReference>
<dbReference type="Gene3D" id="1.25.40.10">
    <property type="entry name" value="Tetratricopeptide repeat domain"/>
    <property type="match status" value="1"/>
</dbReference>
<dbReference type="GO" id="GO:0005524">
    <property type="term" value="F:ATP binding"/>
    <property type="evidence" value="ECO:0007669"/>
    <property type="project" value="UniProtKB-KW"/>
</dbReference>
<dbReference type="GO" id="GO:0003677">
    <property type="term" value="F:DNA binding"/>
    <property type="evidence" value="ECO:0007669"/>
    <property type="project" value="InterPro"/>
</dbReference>
<organism evidence="4 5">
    <name type="scientific">Carbonactinospora thermoautotrophica</name>
    <dbReference type="NCBI Taxonomy" id="1469144"/>
    <lineage>
        <taxon>Bacteria</taxon>
        <taxon>Bacillati</taxon>
        <taxon>Actinomycetota</taxon>
        <taxon>Actinomycetes</taxon>
        <taxon>Kitasatosporales</taxon>
        <taxon>Carbonactinosporaceae</taxon>
        <taxon>Carbonactinospora</taxon>
    </lineage>
</organism>
<dbReference type="AlphaFoldDB" id="A0A132MUN4"/>
<dbReference type="PRINTS" id="PR00038">
    <property type="entry name" value="HTHLUXR"/>
</dbReference>
<keyword evidence="5" id="KW-1185">Reference proteome</keyword>
<dbReference type="InterPro" id="IPR016032">
    <property type="entry name" value="Sig_transdc_resp-reg_C-effctor"/>
</dbReference>
<dbReference type="GO" id="GO:0005737">
    <property type="term" value="C:cytoplasm"/>
    <property type="evidence" value="ECO:0007669"/>
    <property type="project" value="TreeGrafter"/>
</dbReference>
<dbReference type="InterPro" id="IPR000792">
    <property type="entry name" value="Tscrpt_reg_LuxR_C"/>
</dbReference>
<dbReference type="GO" id="GO:0006355">
    <property type="term" value="P:regulation of DNA-templated transcription"/>
    <property type="evidence" value="ECO:0007669"/>
    <property type="project" value="InterPro"/>
</dbReference>
<dbReference type="InterPro" id="IPR036388">
    <property type="entry name" value="WH-like_DNA-bd_sf"/>
</dbReference>
<dbReference type="EMBL" id="LAXD01000001">
    <property type="protein sequence ID" value="KWX01456.1"/>
    <property type="molecule type" value="Genomic_DNA"/>
</dbReference>
<reference evidence="5" key="1">
    <citation type="submission" date="2015-04" db="EMBL/GenBank/DDBJ databases">
        <title>Physiological reanalysis, assessment of diazotrophy, and genome sequences of multiple isolates of Streptomyces thermoautotrophicus.</title>
        <authorList>
            <person name="MacKellar D.C."/>
            <person name="Lieber L."/>
            <person name="Norman J."/>
            <person name="Bolger A."/>
            <person name="Tobin C."/>
            <person name="Murray J.W."/>
            <person name="Chang R."/>
            <person name="Ford T."/>
            <person name="Nguyen P.Q."/>
            <person name="Woodward J."/>
            <person name="Permingeat H."/>
            <person name="Joshi N.S."/>
            <person name="Silver P.A."/>
            <person name="Usadel B."/>
            <person name="Rutherford A.W."/>
            <person name="Friesen M."/>
            <person name="Prell J."/>
        </authorList>
    </citation>
    <scope>NUCLEOTIDE SEQUENCE [LARGE SCALE GENOMIC DNA]</scope>
    <source>
        <strain evidence="5">H1</strain>
    </source>
</reference>
<dbReference type="Proteomes" id="UP000070188">
    <property type="component" value="Unassembled WGS sequence"/>
</dbReference>
<evidence type="ECO:0000259" key="3">
    <source>
        <dbReference type="PROSITE" id="PS50043"/>
    </source>
</evidence>
<dbReference type="STRING" id="1469144.LI90_2488"/>
<proteinExistence type="predicted"/>
<evidence type="ECO:0000256" key="2">
    <source>
        <dbReference type="ARBA" id="ARBA00022840"/>
    </source>
</evidence>
<sequence>MVEAVHAATKRDFLVATNLTPTECPRFVKNPAQKLEKSFNELAASHGPGFPNLRFLLSVRLRRHTNETASGHPMLIALDDAHCLDPVSLRELSTLSQKMSNCPPVWVVTHRSGTEIALSRMFRNRGDATQVKLRSLSEDAVACLVADMLGAKPHPDLLAALTVANGNPLLVRELVEDLREDGALEYDHDGVRLASEGLPQQALTVMERRLRGLTPKCRHLLQVASALGCVFALDDVARMLRETSATLLPVLEEALAAEVIVSTADHLAFAHEVVWQAVAHTLPPSVQHALRREAELVSAHREHPVAPTSPHTAAGALPVLTPAHTIDSMRPPFVVRLVDARLAAGQLTSAAVLARDTLAQPVPAALAAELWGRLANVLIMQGRSPEAAAAAERVLAATGPRDDLRDDAQAAWVFALSLHDQARARKEAQAILAAGEGRDAAAVIALTVLANLAWDDGDVTEGLRLARQAVDRIHSATPPAWRLHSELAFARKLANLREIDKATEIIRASRDEGNSSCPAFHAAASSIAMARVLMLAGRLTEAREEATQVLTAARELDARLLVPLTLSVLAAVALRTGDLLTAAEHVERCRTELTAGCTPLWSVQYEWVKLLLVAEQDGPRRAAEMLTDEHAGLLTRKALFIEEPGAAAWFVRLALVVGDHKLAETVVATMNQLAQANAEFPSVVTAAVHAHGLLEHDAEALERAAAEHREPWARAWAAEDLGVQLANAGQGRDDAAVRYLEAALQGFEEIGAERDVARVRNHLRKLGVRPRRTSLLKREPAGWESLGETERTIAHLVSQGLTNRQIAKRVFLSPHTVNYHLRQIFRKLGINSRVELARLTQDYSRQHALACTTPNSAEFGATSQ</sequence>
<evidence type="ECO:0000313" key="4">
    <source>
        <dbReference type="EMBL" id="KWX01456.1"/>
    </source>
</evidence>
<dbReference type="Gene3D" id="1.10.10.10">
    <property type="entry name" value="Winged helix-like DNA-binding domain superfamily/Winged helix DNA-binding domain"/>
    <property type="match status" value="1"/>
</dbReference>
<keyword evidence="2" id="KW-0067">ATP-binding</keyword>
<dbReference type="Pfam" id="PF00196">
    <property type="entry name" value="GerE"/>
    <property type="match status" value="1"/>
</dbReference>
<comment type="caution">
    <text evidence="4">The sequence shown here is derived from an EMBL/GenBank/DDBJ whole genome shotgun (WGS) entry which is preliminary data.</text>
</comment>
<dbReference type="PROSITE" id="PS50043">
    <property type="entry name" value="HTH_LUXR_2"/>
    <property type="match status" value="1"/>
</dbReference>
<dbReference type="SMART" id="SM00421">
    <property type="entry name" value="HTH_LUXR"/>
    <property type="match status" value="1"/>
</dbReference>
<dbReference type="InterPro" id="IPR011990">
    <property type="entry name" value="TPR-like_helical_dom_sf"/>
</dbReference>
<keyword evidence="1" id="KW-0547">Nucleotide-binding</keyword>
<evidence type="ECO:0000256" key="1">
    <source>
        <dbReference type="ARBA" id="ARBA00022741"/>
    </source>
</evidence>
<dbReference type="SUPFAM" id="SSF48452">
    <property type="entry name" value="TPR-like"/>
    <property type="match status" value="1"/>
</dbReference>
<feature type="domain" description="HTH luxR-type" evidence="3">
    <location>
        <begin position="779"/>
        <end position="844"/>
    </location>
</feature>
<protein>
    <submittedName>
        <fullName evidence="4">Transcriptional regulator</fullName>
    </submittedName>
</protein>
<dbReference type="PANTHER" id="PTHR16305:SF28">
    <property type="entry name" value="GUANYLATE CYCLASE DOMAIN-CONTAINING PROTEIN"/>
    <property type="match status" value="1"/>
</dbReference>
<evidence type="ECO:0000313" key="5">
    <source>
        <dbReference type="Proteomes" id="UP000070188"/>
    </source>
</evidence>
<dbReference type="PATRIC" id="fig|1469144.10.peg.2695"/>